<evidence type="ECO:0000259" key="2">
    <source>
        <dbReference type="Pfam" id="PF02517"/>
    </source>
</evidence>
<keyword evidence="3" id="KW-0645">Protease</keyword>
<feature type="transmembrane region" description="Helical" evidence="1">
    <location>
        <begin position="126"/>
        <end position="145"/>
    </location>
</feature>
<accession>A0AA91VBV3</accession>
<evidence type="ECO:0000313" key="3">
    <source>
        <dbReference type="EMBL" id="PED82288.1"/>
    </source>
</evidence>
<sequence>MNPFHSMRARYFLIVFALLICIEHNSKQLLENTFHLPISFITSLLVFYILPSTWLWYEYRRYHVPFTSFINKRGSFNLLQVFMITAMLCLFSYGYLILYMYSFAWITPDFIMNTLYEPVIGHTGGYIYQFVMIVFVAPIIGEFVFRGFLFQRFAAKWGTGKGMIGVALLFGCLHAEFLSAVVFSIVVSIVYIRSKSLLMPIGIHMLNNATVLITSFIVSKEKMISFAEFSNHTTFVTGLIIFMIGLNLVLIFLFINRRYMSKDAPIIYTSKVREIQ</sequence>
<evidence type="ECO:0000313" key="4">
    <source>
        <dbReference type="Proteomes" id="UP000221020"/>
    </source>
</evidence>
<keyword evidence="3" id="KW-0378">Hydrolase</keyword>
<proteinExistence type="predicted"/>
<reference evidence="3 4" key="1">
    <citation type="submission" date="2017-09" db="EMBL/GenBank/DDBJ databases">
        <title>Large-scale bioinformatics analysis of Bacillus genomes uncovers conserved roles of natural products in bacterial physiology.</title>
        <authorList>
            <consortium name="Agbiome Team Llc"/>
            <person name="Bleich R.M."/>
            <person name="Grubbs K.J."/>
            <person name="Santa Maria K.C."/>
            <person name="Allen S.E."/>
            <person name="Farag S."/>
            <person name="Shank E.A."/>
            <person name="Bowers A."/>
        </authorList>
    </citation>
    <scope>NUCLEOTIDE SEQUENCE [LARGE SCALE GENOMIC DNA]</scope>
    <source>
        <strain evidence="3 4">AFS092012</strain>
    </source>
</reference>
<protein>
    <submittedName>
        <fullName evidence="3">CPBP family intramembrane metalloprotease</fullName>
    </submittedName>
</protein>
<dbReference type="GO" id="GO:0080120">
    <property type="term" value="P:CAAX-box protein maturation"/>
    <property type="evidence" value="ECO:0007669"/>
    <property type="project" value="UniProtKB-ARBA"/>
</dbReference>
<dbReference type="InterPro" id="IPR052710">
    <property type="entry name" value="CAAX_protease"/>
</dbReference>
<dbReference type="Proteomes" id="UP000221020">
    <property type="component" value="Unassembled WGS sequence"/>
</dbReference>
<feature type="transmembrane region" description="Helical" evidence="1">
    <location>
        <begin position="78"/>
        <end position="106"/>
    </location>
</feature>
<dbReference type="AlphaFoldDB" id="A0AA91VBV3"/>
<dbReference type="GO" id="GO:0008237">
    <property type="term" value="F:metallopeptidase activity"/>
    <property type="evidence" value="ECO:0007669"/>
    <property type="project" value="UniProtKB-KW"/>
</dbReference>
<keyword evidence="1" id="KW-0812">Transmembrane</keyword>
<keyword evidence="1" id="KW-1133">Transmembrane helix</keyword>
<dbReference type="RefSeq" id="WP_097897619.1">
    <property type="nucleotide sequence ID" value="NZ_NVOR01000039.1"/>
</dbReference>
<organism evidence="3 4">
    <name type="scientific">Bacillus pseudomycoides</name>
    <dbReference type="NCBI Taxonomy" id="64104"/>
    <lineage>
        <taxon>Bacteria</taxon>
        <taxon>Bacillati</taxon>
        <taxon>Bacillota</taxon>
        <taxon>Bacilli</taxon>
        <taxon>Bacillales</taxon>
        <taxon>Bacillaceae</taxon>
        <taxon>Bacillus</taxon>
        <taxon>Bacillus cereus group</taxon>
    </lineage>
</organism>
<feature type="domain" description="CAAX prenyl protease 2/Lysostaphin resistance protein A-like" evidence="2">
    <location>
        <begin position="126"/>
        <end position="209"/>
    </location>
</feature>
<dbReference type="EMBL" id="NVOR01000039">
    <property type="protein sequence ID" value="PED82288.1"/>
    <property type="molecule type" value="Genomic_DNA"/>
</dbReference>
<dbReference type="GO" id="GO:0004175">
    <property type="term" value="F:endopeptidase activity"/>
    <property type="evidence" value="ECO:0007669"/>
    <property type="project" value="UniProtKB-ARBA"/>
</dbReference>
<name>A0AA91VBV3_9BACI</name>
<dbReference type="Pfam" id="PF02517">
    <property type="entry name" value="Rce1-like"/>
    <property type="match status" value="1"/>
</dbReference>
<keyword evidence="1" id="KW-0472">Membrane</keyword>
<dbReference type="PANTHER" id="PTHR36435">
    <property type="entry name" value="SLR1288 PROTEIN"/>
    <property type="match status" value="1"/>
</dbReference>
<feature type="transmembrane region" description="Helical" evidence="1">
    <location>
        <begin position="36"/>
        <end position="57"/>
    </location>
</feature>
<gene>
    <name evidence="3" type="ORF">CON65_12740</name>
</gene>
<feature type="transmembrane region" description="Helical" evidence="1">
    <location>
        <begin position="166"/>
        <end position="191"/>
    </location>
</feature>
<keyword evidence="3" id="KW-0482">Metalloprotease</keyword>
<evidence type="ECO:0000256" key="1">
    <source>
        <dbReference type="SAM" id="Phobius"/>
    </source>
</evidence>
<feature type="transmembrane region" description="Helical" evidence="1">
    <location>
        <begin position="231"/>
        <end position="255"/>
    </location>
</feature>
<comment type="caution">
    <text evidence="3">The sequence shown here is derived from an EMBL/GenBank/DDBJ whole genome shotgun (WGS) entry which is preliminary data.</text>
</comment>
<dbReference type="PANTHER" id="PTHR36435:SF1">
    <property type="entry name" value="CAAX AMINO TERMINAL PROTEASE FAMILY PROTEIN"/>
    <property type="match status" value="1"/>
</dbReference>
<feature type="transmembrane region" description="Helical" evidence="1">
    <location>
        <begin position="197"/>
        <end position="219"/>
    </location>
</feature>
<dbReference type="InterPro" id="IPR003675">
    <property type="entry name" value="Rce1/LyrA-like_dom"/>
</dbReference>